<evidence type="ECO:0000256" key="1">
    <source>
        <dbReference type="SAM" id="Coils"/>
    </source>
</evidence>
<feature type="coiled-coil region" evidence="1">
    <location>
        <begin position="31"/>
        <end position="65"/>
    </location>
</feature>
<reference evidence="3" key="1">
    <citation type="submission" date="2024-06" db="EMBL/GenBank/DDBJ databases">
        <title>Multi-omics analyses provide insights into the biosynthesis of the anticancer antibiotic pleurotin in Hohenbuehelia grisea.</title>
        <authorList>
            <person name="Weaver J.A."/>
            <person name="Alberti F."/>
        </authorList>
    </citation>
    <scope>NUCLEOTIDE SEQUENCE [LARGE SCALE GENOMIC DNA]</scope>
    <source>
        <strain evidence="3">T-177</strain>
    </source>
</reference>
<keyword evidence="1" id="KW-0175">Coiled coil</keyword>
<comment type="caution">
    <text evidence="2">The sequence shown here is derived from an EMBL/GenBank/DDBJ whole genome shotgun (WGS) entry which is preliminary data.</text>
</comment>
<protein>
    <recommendedName>
        <fullName evidence="4">F-box domain-containing protein</fullName>
    </recommendedName>
</protein>
<accession>A0ABR3K224</accession>
<organism evidence="2 3">
    <name type="scientific">Hohenbuehelia grisea</name>
    <dbReference type="NCBI Taxonomy" id="104357"/>
    <lineage>
        <taxon>Eukaryota</taxon>
        <taxon>Fungi</taxon>
        <taxon>Dikarya</taxon>
        <taxon>Basidiomycota</taxon>
        <taxon>Agaricomycotina</taxon>
        <taxon>Agaricomycetes</taxon>
        <taxon>Agaricomycetidae</taxon>
        <taxon>Agaricales</taxon>
        <taxon>Pleurotineae</taxon>
        <taxon>Pleurotaceae</taxon>
        <taxon>Hohenbuehelia</taxon>
    </lineage>
</organism>
<name>A0ABR3K224_9AGAR</name>
<gene>
    <name evidence="2" type="ORF">HGRIS_006316</name>
</gene>
<keyword evidence="3" id="KW-1185">Reference proteome</keyword>
<sequence>MSVDSDARLAHVLGTNHALTCGERQIARAYVEEKNRIRDSLTRQIAELERQVAEVQRDVAPYEALLAPSRDLPPEILSQIFIHCVPELDIAMIHPDLLPALLLRICRRRRDVALSTRALWSTIRISIPFITYDNNRGTSLGDGWG</sequence>
<evidence type="ECO:0008006" key="4">
    <source>
        <dbReference type="Google" id="ProtNLM"/>
    </source>
</evidence>
<dbReference type="Proteomes" id="UP001556367">
    <property type="component" value="Unassembled WGS sequence"/>
</dbReference>
<evidence type="ECO:0000313" key="2">
    <source>
        <dbReference type="EMBL" id="KAL0961360.1"/>
    </source>
</evidence>
<evidence type="ECO:0000313" key="3">
    <source>
        <dbReference type="Proteomes" id="UP001556367"/>
    </source>
</evidence>
<dbReference type="EMBL" id="JASNQZ010000001">
    <property type="protein sequence ID" value="KAL0961360.1"/>
    <property type="molecule type" value="Genomic_DNA"/>
</dbReference>
<proteinExistence type="predicted"/>